<dbReference type="OrthoDB" id="566138at2759"/>
<keyword evidence="3" id="KW-1185">Reference proteome</keyword>
<feature type="domain" description="Amidase" evidence="1">
    <location>
        <begin position="67"/>
        <end position="362"/>
    </location>
</feature>
<dbReference type="SUPFAM" id="SSF75304">
    <property type="entry name" value="Amidase signature (AS) enzymes"/>
    <property type="match status" value="1"/>
</dbReference>
<evidence type="ECO:0000259" key="1">
    <source>
        <dbReference type="Pfam" id="PF01425"/>
    </source>
</evidence>
<gene>
    <name evidence="2" type="ORF">CC86DRAFT_376606</name>
</gene>
<proteinExistence type="predicted"/>
<dbReference type="Proteomes" id="UP000799424">
    <property type="component" value="Unassembled WGS sequence"/>
</dbReference>
<evidence type="ECO:0000313" key="2">
    <source>
        <dbReference type="EMBL" id="KAF2833434.1"/>
    </source>
</evidence>
<reference evidence="2" key="1">
    <citation type="journal article" date="2020" name="Stud. Mycol.">
        <title>101 Dothideomycetes genomes: a test case for predicting lifestyles and emergence of pathogens.</title>
        <authorList>
            <person name="Haridas S."/>
            <person name="Albert R."/>
            <person name="Binder M."/>
            <person name="Bloem J."/>
            <person name="Labutti K."/>
            <person name="Salamov A."/>
            <person name="Andreopoulos B."/>
            <person name="Baker S."/>
            <person name="Barry K."/>
            <person name="Bills G."/>
            <person name="Bluhm B."/>
            <person name="Cannon C."/>
            <person name="Castanera R."/>
            <person name="Culley D."/>
            <person name="Daum C."/>
            <person name="Ezra D."/>
            <person name="Gonzalez J."/>
            <person name="Henrissat B."/>
            <person name="Kuo A."/>
            <person name="Liang C."/>
            <person name="Lipzen A."/>
            <person name="Lutzoni F."/>
            <person name="Magnuson J."/>
            <person name="Mondo S."/>
            <person name="Nolan M."/>
            <person name="Ohm R."/>
            <person name="Pangilinan J."/>
            <person name="Park H.-J."/>
            <person name="Ramirez L."/>
            <person name="Alfaro M."/>
            <person name="Sun H."/>
            <person name="Tritt A."/>
            <person name="Yoshinaga Y."/>
            <person name="Zwiers L.-H."/>
            <person name="Turgeon B."/>
            <person name="Goodwin S."/>
            <person name="Spatafora J."/>
            <person name="Crous P."/>
            <person name="Grigoriev I."/>
        </authorList>
    </citation>
    <scope>NUCLEOTIDE SEQUENCE</scope>
    <source>
        <strain evidence="2">CBS 113818</strain>
    </source>
</reference>
<dbReference type="PANTHER" id="PTHR42678">
    <property type="entry name" value="AMIDASE"/>
    <property type="match status" value="1"/>
</dbReference>
<dbReference type="InterPro" id="IPR023631">
    <property type="entry name" value="Amidase_dom"/>
</dbReference>
<name>A0A6A7AKD2_9PLEO</name>
<dbReference type="PANTHER" id="PTHR42678:SF34">
    <property type="entry name" value="OS04G0183300 PROTEIN"/>
    <property type="match status" value="1"/>
</dbReference>
<organism evidence="2 3">
    <name type="scientific">Ophiobolus disseminans</name>
    <dbReference type="NCBI Taxonomy" id="1469910"/>
    <lineage>
        <taxon>Eukaryota</taxon>
        <taxon>Fungi</taxon>
        <taxon>Dikarya</taxon>
        <taxon>Ascomycota</taxon>
        <taxon>Pezizomycotina</taxon>
        <taxon>Dothideomycetes</taxon>
        <taxon>Pleosporomycetidae</taxon>
        <taxon>Pleosporales</taxon>
        <taxon>Pleosporineae</taxon>
        <taxon>Phaeosphaeriaceae</taxon>
        <taxon>Ophiobolus</taxon>
    </lineage>
</organism>
<dbReference type="Pfam" id="PF01425">
    <property type="entry name" value="Amidase"/>
    <property type="match status" value="1"/>
</dbReference>
<dbReference type="EMBL" id="MU006216">
    <property type="protein sequence ID" value="KAF2833434.1"/>
    <property type="molecule type" value="Genomic_DNA"/>
</dbReference>
<dbReference type="Gene3D" id="3.90.1300.10">
    <property type="entry name" value="Amidase signature (AS) domain"/>
    <property type="match status" value="1"/>
</dbReference>
<dbReference type="InterPro" id="IPR036928">
    <property type="entry name" value="AS_sf"/>
</dbReference>
<evidence type="ECO:0000313" key="3">
    <source>
        <dbReference type="Proteomes" id="UP000799424"/>
    </source>
</evidence>
<accession>A0A6A7AKD2</accession>
<sequence>MPTTAPQLRHATLPELIHGLQNGQFTGEHLTWSAVSVVLADHFTASRSSSRTTYLRSTAWTPHVARSLALVGARPPEEADVVTAPRKAGSVIIGKANMAEWAGFRSTSGCSGWSARGGQTKGIFYPGMKASGSSGGCAVAVALGLCFAAIGTEKCYFTVSPAERSDVVGFKPTRGLISSEGLIFASKRLDTVGVSTRNVSDAMHMLLELVYHDSHHTLETKLKILQDIGPVCMNRGLAGVRIGIPWHLRDFATLHGAKLEPFKHMLNALRCVGATNVHEVIVTGAEEFEAMSAPEKSIILDTDMKSGINTYLSSLTTNPHYIRDVQDLIAFTKECPSEAYPFRNVEGFERAEATAPDSELYLRMLGRDEYFAGEGGIDGALNHHRCTILIVPVLSVTLQSFAAKAGSPVMSVPIGSYPTGTVVRRMRRTDWSMLHQEYRTYSIVRFSAYIFGRATKDEDVLKVGYLIERSTRVRKGLKPYLQPKTELGPVV</sequence>
<dbReference type="AlphaFoldDB" id="A0A6A7AKD2"/>
<protein>
    <submittedName>
        <fullName evidence="2">Amidase signature enzyme</fullName>
    </submittedName>
</protein>